<organism evidence="1 2">
    <name type="scientific">Faecalibacter rhinopitheci</name>
    <dbReference type="NCBI Taxonomy" id="2779678"/>
    <lineage>
        <taxon>Bacteria</taxon>
        <taxon>Pseudomonadati</taxon>
        <taxon>Bacteroidota</taxon>
        <taxon>Flavobacteriia</taxon>
        <taxon>Flavobacteriales</taxon>
        <taxon>Weeksellaceae</taxon>
        <taxon>Faecalibacter</taxon>
    </lineage>
</organism>
<name>A0A8J7K2X8_9FLAO</name>
<sequence>MEKTSIDKVCYDEYYEKDNEYLNLYIGTSFLKINSEDTSQTNLINTIKNNIQHNSYYQKSWTYYLKNSILVFPFLVFLSINMKIVNIKSSLHQEAITKYGYVDFEGKVKDIEFLGRNTTARIKLFNHNPFSIETHTDSIRLKQIKKGDSIRISISPIDYEKKILKTKPFQWFDKYHGYSYIHIYKISKL</sequence>
<dbReference type="AlphaFoldDB" id="A0A8J7K2X8"/>
<dbReference type="RefSeq" id="WP_194181447.1">
    <property type="nucleotide sequence ID" value="NZ_JADGIK010000001.1"/>
</dbReference>
<protein>
    <submittedName>
        <fullName evidence="1">Uncharacterized protein</fullName>
    </submittedName>
</protein>
<proteinExistence type="predicted"/>
<evidence type="ECO:0000313" key="1">
    <source>
        <dbReference type="EMBL" id="MBF0595913.1"/>
    </source>
</evidence>
<keyword evidence="2" id="KW-1185">Reference proteome</keyword>
<reference evidence="1" key="1">
    <citation type="submission" date="2020-10" db="EMBL/GenBank/DDBJ databases">
        <authorList>
            <person name="Lu T."/>
            <person name="Wang Q."/>
            <person name="Han X."/>
        </authorList>
    </citation>
    <scope>NUCLEOTIDE SEQUENCE</scope>
    <source>
        <strain evidence="1">WQ 117</strain>
    </source>
</reference>
<dbReference type="Proteomes" id="UP000608754">
    <property type="component" value="Unassembled WGS sequence"/>
</dbReference>
<evidence type="ECO:0000313" key="2">
    <source>
        <dbReference type="Proteomes" id="UP000608754"/>
    </source>
</evidence>
<dbReference type="EMBL" id="JADGIK010000001">
    <property type="protein sequence ID" value="MBF0595913.1"/>
    <property type="molecule type" value="Genomic_DNA"/>
</dbReference>
<comment type="caution">
    <text evidence="1">The sequence shown here is derived from an EMBL/GenBank/DDBJ whole genome shotgun (WGS) entry which is preliminary data.</text>
</comment>
<gene>
    <name evidence="1" type="ORF">IM532_00305</name>
</gene>
<accession>A0A8J7K2X8</accession>